<evidence type="ECO:0000313" key="2">
    <source>
        <dbReference type="EMBL" id="KAH7943448.1"/>
    </source>
</evidence>
<reference evidence="2" key="1">
    <citation type="journal article" date="2020" name="Cell">
        <title>Large-Scale Comparative Analyses of Tick Genomes Elucidate Their Genetic Diversity and Vector Capacities.</title>
        <authorList>
            <consortium name="Tick Genome and Microbiome Consortium (TIGMIC)"/>
            <person name="Jia N."/>
            <person name="Wang J."/>
            <person name="Shi W."/>
            <person name="Du L."/>
            <person name="Sun Y."/>
            <person name="Zhan W."/>
            <person name="Jiang J.F."/>
            <person name="Wang Q."/>
            <person name="Zhang B."/>
            <person name="Ji P."/>
            <person name="Bell-Sakyi L."/>
            <person name="Cui X.M."/>
            <person name="Yuan T.T."/>
            <person name="Jiang B.G."/>
            <person name="Yang W.F."/>
            <person name="Lam T.T."/>
            <person name="Chang Q.C."/>
            <person name="Ding S.J."/>
            <person name="Wang X.J."/>
            <person name="Zhu J.G."/>
            <person name="Ruan X.D."/>
            <person name="Zhao L."/>
            <person name="Wei J.T."/>
            <person name="Ye R.Z."/>
            <person name="Que T.C."/>
            <person name="Du C.H."/>
            <person name="Zhou Y.H."/>
            <person name="Cheng J.X."/>
            <person name="Dai P.F."/>
            <person name="Guo W.B."/>
            <person name="Han X.H."/>
            <person name="Huang E.J."/>
            <person name="Li L.F."/>
            <person name="Wei W."/>
            <person name="Gao Y.C."/>
            <person name="Liu J.Z."/>
            <person name="Shao H.Z."/>
            <person name="Wang X."/>
            <person name="Wang C.C."/>
            <person name="Yang T.C."/>
            <person name="Huo Q.B."/>
            <person name="Li W."/>
            <person name="Chen H.Y."/>
            <person name="Chen S.E."/>
            <person name="Zhou L.G."/>
            <person name="Ni X.B."/>
            <person name="Tian J.H."/>
            <person name="Sheng Y."/>
            <person name="Liu T."/>
            <person name="Pan Y.S."/>
            <person name="Xia L.Y."/>
            <person name="Li J."/>
            <person name="Zhao F."/>
            <person name="Cao W.C."/>
        </authorList>
    </citation>
    <scope>NUCLEOTIDE SEQUENCE</scope>
    <source>
        <strain evidence="2">Rsan-2018</strain>
    </source>
</reference>
<protein>
    <submittedName>
        <fullName evidence="2">Uncharacterized protein</fullName>
    </submittedName>
</protein>
<proteinExistence type="predicted"/>
<gene>
    <name evidence="2" type="ORF">HPB52_008599</name>
</gene>
<sequence>MLETWFTDESQSLVPASIGSTCTGTLDDAPPPGQSQAPRRSARLLAKQARKMEVTRQFACLAARRARRVEPEAGSPESLLNKRKRKCVRAPSSSSESPKRAARRERSPVPQQESPPEAPCTGTELTTTTGGEQEVEAELAKAAAMRTTKAPPTTHLKISKRLVRERRGKEPPNPPEGVLQQAAHDAFVQPRRSARLLAKQARKMEVTRQFACLAARKARRVEPEAGSPESLLDVIALKQWQKLKDNFFCNASY</sequence>
<comment type="caution">
    <text evidence="2">The sequence shown here is derived from an EMBL/GenBank/DDBJ whole genome shotgun (WGS) entry which is preliminary data.</text>
</comment>
<evidence type="ECO:0000256" key="1">
    <source>
        <dbReference type="SAM" id="MobiDB-lite"/>
    </source>
</evidence>
<dbReference type="Proteomes" id="UP000821837">
    <property type="component" value="Unassembled WGS sequence"/>
</dbReference>
<feature type="region of interest" description="Disordered" evidence="1">
    <location>
        <begin position="64"/>
        <end position="156"/>
    </location>
</feature>
<accession>A0A9D4SSC3</accession>
<reference evidence="2" key="2">
    <citation type="submission" date="2021-09" db="EMBL/GenBank/DDBJ databases">
        <authorList>
            <person name="Jia N."/>
            <person name="Wang J."/>
            <person name="Shi W."/>
            <person name="Du L."/>
            <person name="Sun Y."/>
            <person name="Zhan W."/>
            <person name="Jiang J."/>
            <person name="Wang Q."/>
            <person name="Zhang B."/>
            <person name="Ji P."/>
            <person name="Sakyi L.B."/>
            <person name="Cui X."/>
            <person name="Yuan T."/>
            <person name="Jiang B."/>
            <person name="Yang W."/>
            <person name="Lam T.T.-Y."/>
            <person name="Chang Q."/>
            <person name="Ding S."/>
            <person name="Wang X."/>
            <person name="Zhu J."/>
            <person name="Ruan X."/>
            <person name="Zhao L."/>
            <person name="Wei J."/>
            <person name="Que T."/>
            <person name="Du C."/>
            <person name="Cheng J."/>
            <person name="Dai P."/>
            <person name="Han X."/>
            <person name="Huang E."/>
            <person name="Gao Y."/>
            <person name="Liu J."/>
            <person name="Shao H."/>
            <person name="Ye R."/>
            <person name="Li L."/>
            <person name="Wei W."/>
            <person name="Wang X."/>
            <person name="Wang C."/>
            <person name="Huo Q."/>
            <person name="Li W."/>
            <person name="Guo W."/>
            <person name="Chen H."/>
            <person name="Chen S."/>
            <person name="Zhou L."/>
            <person name="Zhou L."/>
            <person name="Ni X."/>
            <person name="Tian J."/>
            <person name="Zhou Y."/>
            <person name="Sheng Y."/>
            <person name="Liu T."/>
            <person name="Pan Y."/>
            <person name="Xia L."/>
            <person name="Li J."/>
            <person name="Zhao F."/>
            <person name="Cao W."/>
        </authorList>
    </citation>
    <scope>NUCLEOTIDE SEQUENCE</scope>
    <source>
        <strain evidence="2">Rsan-2018</strain>
        <tissue evidence="2">Larvae</tissue>
    </source>
</reference>
<organism evidence="2 3">
    <name type="scientific">Rhipicephalus sanguineus</name>
    <name type="common">Brown dog tick</name>
    <name type="synonym">Ixodes sanguineus</name>
    <dbReference type="NCBI Taxonomy" id="34632"/>
    <lineage>
        <taxon>Eukaryota</taxon>
        <taxon>Metazoa</taxon>
        <taxon>Ecdysozoa</taxon>
        <taxon>Arthropoda</taxon>
        <taxon>Chelicerata</taxon>
        <taxon>Arachnida</taxon>
        <taxon>Acari</taxon>
        <taxon>Parasitiformes</taxon>
        <taxon>Ixodida</taxon>
        <taxon>Ixodoidea</taxon>
        <taxon>Ixodidae</taxon>
        <taxon>Rhipicephalinae</taxon>
        <taxon>Rhipicephalus</taxon>
        <taxon>Rhipicephalus</taxon>
    </lineage>
</organism>
<feature type="region of interest" description="Disordered" evidence="1">
    <location>
        <begin position="16"/>
        <end position="41"/>
    </location>
</feature>
<name>A0A9D4SSC3_RHISA</name>
<feature type="compositionally biased region" description="Low complexity" evidence="1">
    <location>
        <begin position="121"/>
        <end position="132"/>
    </location>
</feature>
<keyword evidence="3" id="KW-1185">Reference proteome</keyword>
<dbReference type="AlphaFoldDB" id="A0A9D4SSC3"/>
<evidence type="ECO:0000313" key="3">
    <source>
        <dbReference type="Proteomes" id="UP000821837"/>
    </source>
</evidence>
<dbReference type="EMBL" id="JABSTV010001253">
    <property type="protein sequence ID" value="KAH7943448.1"/>
    <property type="molecule type" value="Genomic_DNA"/>
</dbReference>